<dbReference type="STRING" id="1798.AWC30_10740"/>
<organism evidence="4 5">
    <name type="scientific">Mycolicibacillus trivialis</name>
    <dbReference type="NCBI Taxonomy" id="1798"/>
    <lineage>
        <taxon>Bacteria</taxon>
        <taxon>Bacillati</taxon>
        <taxon>Actinomycetota</taxon>
        <taxon>Actinomycetes</taxon>
        <taxon>Mycobacteriales</taxon>
        <taxon>Mycobacteriaceae</taxon>
        <taxon>Mycolicibacillus</taxon>
    </lineage>
</organism>
<dbReference type="OrthoDB" id="3173376at2"/>
<dbReference type="SUPFAM" id="SSF46689">
    <property type="entry name" value="Homeodomain-like"/>
    <property type="match status" value="1"/>
</dbReference>
<dbReference type="InterPro" id="IPR001647">
    <property type="entry name" value="HTH_TetR"/>
</dbReference>
<dbReference type="EMBL" id="LQPZ01000028">
    <property type="protein sequence ID" value="ORX03460.1"/>
    <property type="molecule type" value="Genomic_DNA"/>
</dbReference>
<feature type="domain" description="HTH tetR-type" evidence="3">
    <location>
        <begin position="1"/>
        <end position="54"/>
    </location>
</feature>
<dbReference type="AlphaFoldDB" id="A0A1X2EJB5"/>
<evidence type="ECO:0000256" key="2">
    <source>
        <dbReference type="PROSITE-ProRule" id="PRU00335"/>
    </source>
</evidence>
<protein>
    <submittedName>
        <fullName evidence="4">TetR family transcriptional regulator</fullName>
    </submittedName>
</protein>
<evidence type="ECO:0000313" key="5">
    <source>
        <dbReference type="Proteomes" id="UP000193090"/>
    </source>
</evidence>
<sequence length="174" mass="18923">MQAALGLIAEQGIDGLTLRQVAARAGVSRATAYREFGDKDRLVSALAEHEIQQMIAAVVAAIDPAADPADRIASVMVTALRYLRGHRAFIYVRDNEPHWLLRAMLKIGDDRMDLVQTVSGAVAVTMQHDPRLALPPAQAAEFVVRTVLSHLLVERSALSDRQIAEAVGRAVLRP</sequence>
<dbReference type="GO" id="GO:0003700">
    <property type="term" value="F:DNA-binding transcription factor activity"/>
    <property type="evidence" value="ECO:0007669"/>
    <property type="project" value="TreeGrafter"/>
</dbReference>
<dbReference type="InterPro" id="IPR050109">
    <property type="entry name" value="HTH-type_TetR-like_transc_reg"/>
</dbReference>
<reference evidence="4 5" key="1">
    <citation type="submission" date="2016-01" db="EMBL/GenBank/DDBJ databases">
        <title>The new phylogeny of the genus Mycobacterium.</title>
        <authorList>
            <person name="Tarcisio F."/>
            <person name="Conor M."/>
            <person name="Antonella G."/>
            <person name="Elisabetta G."/>
            <person name="Giulia F.S."/>
            <person name="Sara T."/>
            <person name="Anna F."/>
            <person name="Clotilde B."/>
            <person name="Roberto B."/>
            <person name="Veronica D.S."/>
            <person name="Fabio R."/>
            <person name="Monica P."/>
            <person name="Olivier J."/>
            <person name="Enrico T."/>
            <person name="Nicola S."/>
        </authorList>
    </citation>
    <scope>NUCLEOTIDE SEQUENCE [LARGE SCALE GENOMIC DNA]</scope>
    <source>
        <strain evidence="4 5">DSM 44153</strain>
    </source>
</reference>
<dbReference type="PANTHER" id="PTHR30055">
    <property type="entry name" value="HTH-TYPE TRANSCRIPTIONAL REGULATOR RUTR"/>
    <property type="match status" value="1"/>
</dbReference>
<dbReference type="InterPro" id="IPR009057">
    <property type="entry name" value="Homeodomain-like_sf"/>
</dbReference>
<dbReference type="PROSITE" id="PS50977">
    <property type="entry name" value="HTH_TETR_2"/>
    <property type="match status" value="1"/>
</dbReference>
<dbReference type="Gene3D" id="1.10.357.10">
    <property type="entry name" value="Tetracycline Repressor, domain 2"/>
    <property type="match status" value="1"/>
</dbReference>
<evidence type="ECO:0000256" key="1">
    <source>
        <dbReference type="ARBA" id="ARBA00023125"/>
    </source>
</evidence>
<dbReference type="GO" id="GO:0000976">
    <property type="term" value="F:transcription cis-regulatory region binding"/>
    <property type="evidence" value="ECO:0007669"/>
    <property type="project" value="TreeGrafter"/>
</dbReference>
<dbReference type="Pfam" id="PF00440">
    <property type="entry name" value="TetR_N"/>
    <property type="match status" value="1"/>
</dbReference>
<keyword evidence="1 2" id="KW-0238">DNA-binding</keyword>
<feature type="DNA-binding region" description="H-T-H motif" evidence="2">
    <location>
        <begin position="17"/>
        <end position="36"/>
    </location>
</feature>
<evidence type="ECO:0000313" key="4">
    <source>
        <dbReference type="EMBL" id="ORX03460.1"/>
    </source>
</evidence>
<keyword evidence="5" id="KW-1185">Reference proteome</keyword>
<dbReference type="PANTHER" id="PTHR30055:SF226">
    <property type="entry name" value="HTH-TYPE TRANSCRIPTIONAL REGULATOR PKSA"/>
    <property type="match status" value="1"/>
</dbReference>
<dbReference type="Proteomes" id="UP000193090">
    <property type="component" value="Unassembled WGS sequence"/>
</dbReference>
<name>A0A1X2EJB5_9MYCO</name>
<accession>A0A1X2EJB5</accession>
<proteinExistence type="predicted"/>
<evidence type="ECO:0000259" key="3">
    <source>
        <dbReference type="PROSITE" id="PS50977"/>
    </source>
</evidence>
<comment type="caution">
    <text evidence="4">The sequence shown here is derived from an EMBL/GenBank/DDBJ whole genome shotgun (WGS) entry which is preliminary data.</text>
</comment>
<gene>
    <name evidence="4" type="ORF">AWC30_10740</name>
</gene>